<evidence type="ECO:0000256" key="1">
    <source>
        <dbReference type="SAM" id="MobiDB-lite"/>
    </source>
</evidence>
<name>A0ABN9LWQ0_9NEOB</name>
<feature type="region of interest" description="Disordered" evidence="1">
    <location>
        <begin position="110"/>
        <end position="210"/>
    </location>
</feature>
<dbReference type="PANTHER" id="PTHR22045:SF6">
    <property type="entry name" value="PROLINE AND SERINE-RICH PROTEIN 3"/>
    <property type="match status" value="1"/>
</dbReference>
<reference evidence="2" key="1">
    <citation type="submission" date="2023-07" db="EMBL/GenBank/DDBJ databases">
        <authorList>
            <person name="Stuckert A."/>
        </authorList>
    </citation>
    <scope>NUCLEOTIDE SEQUENCE</scope>
</reference>
<organism evidence="2 3">
    <name type="scientific">Ranitomeya imitator</name>
    <name type="common">mimic poison frog</name>
    <dbReference type="NCBI Taxonomy" id="111125"/>
    <lineage>
        <taxon>Eukaryota</taxon>
        <taxon>Metazoa</taxon>
        <taxon>Chordata</taxon>
        <taxon>Craniata</taxon>
        <taxon>Vertebrata</taxon>
        <taxon>Euteleostomi</taxon>
        <taxon>Amphibia</taxon>
        <taxon>Batrachia</taxon>
        <taxon>Anura</taxon>
        <taxon>Neobatrachia</taxon>
        <taxon>Hyloidea</taxon>
        <taxon>Dendrobatidae</taxon>
        <taxon>Dendrobatinae</taxon>
        <taxon>Ranitomeya</taxon>
    </lineage>
</organism>
<feature type="compositionally biased region" description="Basic and acidic residues" evidence="1">
    <location>
        <begin position="187"/>
        <end position="196"/>
    </location>
</feature>
<protein>
    <submittedName>
        <fullName evidence="2">Uncharacterized protein</fullName>
    </submittedName>
</protein>
<accession>A0ABN9LWQ0</accession>
<feature type="compositionally biased region" description="Basic residues" evidence="1">
    <location>
        <begin position="138"/>
        <end position="152"/>
    </location>
</feature>
<proteinExistence type="predicted"/>
<dbReference type="PANTHER" id="PTHR22045">
    <property type="entry name" value="PROLINE AND SERINE-RICH PROTEIN 3"/>
    <property type="match status" value="1"/>
</dbReference>
<dbReference type="InterPro" id="IPR037646">
    <property type="entry name" value="PROSER3"/>
</dbReference>
<gene>
    <name evidence="2" type="ORF">RIMI_LOCUS11849629</name>
</gene>
<comment type="caution">
    <text evidence="2">The sequence shown here is derived from an EMBL/GenBank/DDBJ whole genome shotgun (WGS) entry which is preliminary data.</text>
</comment>
<sequence>MEQAREGTMQVSTRKRSPSPPLRIPRQVPHIEVSIDPPYQVSSQGAALSVYGPSPPHVPTSYPLASPSVAPNSSVPPHLHLLCDILPCAQSQKAQAVHPAAQPREDGTLHLESKRQQPRQRQTPPERPWTTAPTEEKKRKHKGDKAKLRQKGPARAMVGRAPESPVHQALEQVISERLFSPLPSPKPKCEKRERRPCTASEEDDADPRPVEIAAHLLEEAEDSDGAEFDDDPLLQVLREQRDSLRARLPVIPQRPPR</sequence>
<dbReference type="EMBL" id="CAUEEQ010027347">
    <property type="protein sequence ID" value="CAJ0947820.1"/>
    <property type="molecule type" value="Genomic_DNA"/>
</dbReference>
<feature type="region of interest" description="Disordered" evidence="1">
    <location>
        <begin position="1"/>
        <end position="26"/>
    </location>
</feature>
<evidence type="ECO:0000313" key="2">
    <source>
        <dbReference type="EMBL" id="CAJ0947820.1"/>
    </source>
</evidence>
<keyword evidence="3" id="KW-1185">Reference proteome</keyword>
<dbReference type="Proteomes" id="UP001176940">
    <property type="component" value="Unassembled WGS sequence"/>
</dbReference>
<evidence type="ECO:0000313" key="3">
    <source>
        <dbReference type="Proteomes" id="UP001176940"/>
    </source>
</evidence>